<proteinExistence type="predicted"/>
<feature type="region of interest" description="Disordered" evidence="1">
    <location>
        <begin position="1"/>
        <end position="29"/>
    </location>
</feature>
<evidence type="ECO:0000256" key="1">
    <source>
        <dbReference type="SAM" id="MobiDB-lite"/>
    </source>
</evidence>
<accession>A0A8S9QHE9</accession>
<reference evidence="2" key="1">
    <citation type="submission" date="2019-12" db="EMBL/GenBank/DDBJ databases">
        <title>Genome sequencing and annotation of Brassica cretica.</title>
        <authorList>
            <person name="Studholme D.J."/>
            <person name="Sarris P."/>
        </authorList>
    </citation>
    <scope>NUCLEOTIDE SEQUENCE</scope>
    <source>
        <strain evidence="2">PFS-109/04</strain>
        <tissue evidence="2">Leaf</tissue>
    </source>
</reference>
<dbReference type="AlphaFoldDB" id="A0A8S9QHE9"/>
<name>A0A8S9QHE9_BRACR</name>
<dbReference type="EMBL" id="QGKX02001290">
    <property type="protein sequence ID" value="KAF3539403.1"/>
    <property type="molecule type" value="Genomic_DNA"/>
</dbReference>
<evidence type="ECO:0000313" key="3">
    <source>
        <dbReference type="Proteomes" id="UP000712600"/>
    </source>
</evidence>
<sequence length="84" mass="9115">MNLEVTKDGNERRPAKTDLKSDGGGGGDERWWIGEMAMIVVVTSDGVTVTATSSPPPPPLILFNLNLRRTQITLATLVHITKND</sequence>
<dbReference type="Proteomes" id="UP000712600">
    <property type="component" value="Unassembled WGS sequence"/>
</dbReference>
<evidence type="ECO:0000313" key="2">
    <source>
        <dbReference type="EMBL" id="KAF3539403.1"/>
    </source>
</evidence>
<comment type="caution">
    <text evidence="2">The sequence shown here is derived from an EMBL/GenBank/DDBJ whole genome shotgun (WGS) entry which is preliminary data.</text>
</comment>
<gene>
    <name evidence="2" type="ORF">F2Q69_00020374</name>
</gene>
<organism evidence="2 3">
    <name type="scientific">Brassica cretica</name>
    <name type="common">Mustard</name>
    <dbReference type="NCBI Taxonomy" id="69181"/>
    <lineage>
        <taxon>Eukaryota</taxon>
        <taxon>Viridiplantae</taxon>
        <taxon>Streptophyta</taxon>
        <taxon>Embryophyta</taxon>
        <taxon>Tracheophyta</taxon>
        <taxon>Spermatophyta</taxon>
        <taxon>Magnoliopsida</taxon>
        <taxon>eudicotyledons</taxon>
        <taxon>Gunneridae</taxon>
        <taxon>Pentapetalae</taxon>
        <taxon>rosids</taxon>
        <taxon>malvids</taxon>
        <taxon>Brassicales</taxon>
        <taxon>Brassicaceae</taxon>
        <taxon>Brassiceae</taxon>
        <taxon>Brassica</taxon>
    </lineage>
</organism>
<protein>
    <submittedName>
        <fullName evidence="2">Uncharacterized protein</fullName>
    </submittedName>
</protein>